<sequence>LLQHRIFLLKSAFCPEDAEQQQGAAPGQGSQQEGSPGSPPAARGAVQEECCLSDGKHQREGSRRPLLPPCLINPRKRLRTAAPSASDCAVNGDEPISDSEI</sequence>
<organism evidence="2 3">
    <name type="scientific">Geococcyx californianus</name>
    <name type="common">Greater roadrunner</name>
    <name type="synonym">Saurothera californiana</name>
    <dbReference type="NCBI Taxonomy" id="8947"/>
    <lineage>
        <taxon>Eukaryota</taxon>
        <taxon>Metazoa</taxon>
        <taxon>Chordata</taxon>
        <taxon>Craniata</taxon>
        <taxon>Vertebrata</taxon>
        <taxon>Euteleostomi</taxon>
        <taxon>Archelosauria</taxon>
        <taxon>Archosauria</taxon>
        <taxon>Dinosauria</taxon>
        <taxon>Saurischia</taxon>
        <taxon>Theropoda</taxon>
        <taxon>Coelurosauria</taxon>
        <taxon>Aves</taxon>
        <taxon>Neognathae</taxon>
        <taxon>Neoaves</taxon>
        <taxon>Otidimorphae</taxon>
        <taxon>Cuculiformes</taxon>
        <taxon>Neomorphidae</taxon>
        <taxon>Geococcyx</taxon>
    </lineage>
</organism>
<dbReference type="EMBL" id="VWPV01028610">
    <property type="protein sequence ID" value="NWH65769.1"/>
    <property type="molecule type" value="Genomic_DNA"/>
</dbReference>
<evidence type="ECO:0000313" key="2">
    <source>
        <dbReference type="EMBL" id="NWH65769.1"/>
    </source>
</evidence>
<proteinExistence type="predicted"/>
<dbReference type="OrthoDB" id="2121711at2759"/>
<feature type="non-terminal residue" evidence="2">
    <location>
        <position position="1"/>
    </location>
</feature>
<evidence type="ECO:0000313" key="3">
    <source>
        <dbReference type="Proteomes" id="UP000531151"/>
    </source>
</evidence>
<name>A0A7K4JMQ7_GEOCA</name>
<protein>
    <submittedName>
        <fullName evidence="2">BRF2 factor</fullName>
    </submittedName>
</protein>
<dbReference type="AlphaFoldDB" id="A0A7K4JMQ7"/>
<dbReference type="Proteomes" id="UP000531151">
    <property type="component" value="Unassembled WGS sequence"/>
</dbReference>
<gene>
    <name evidence="2" type="primary">Brf2</name>
    <name evidence="2" type="ORF">GEOCAL_R13930</name>
</gene>
<feature type="region of interest" description="Disordered" evidence="1">
    <location>
        <begin position="17"/>
        <end position="47"/>
    </location>
</feature>
<comment type="caution">
    <text evidence="2">The sequence shown here is derived from an EMBL/GenBank/DDBJ whole genome shotgun (WGS) entry which is preliminary data.</text>
</comment>
<feature type="non-terminal residue" evidence="2">
    <location>
        <position position="101"/>
    </location>
</feature>
<evidence type="ECO:0000256" key="1">
    <source>
        <dbReference type="SAM" id="MobiDB-lite"/>
    </source>
</evidence>
<reference evidence="2 3" key="1">
    <citation type="submission" date="2019-09" db="EMBL/GenBank/DDBJ databases">
        <title>Bird 10,000 Genomes (B10K) Project - Family phase.</title>
        <authorList>
            <person name="Zhang G."/>
        </authorList>
    </citation>
    <scope>NUCLEOTIDE SEQUENCE [LARGE SCALE GENOMIC DNA]</scope>
    <source>
        <strain evidence="2">B10K-CU-031-07</strain>
        <tissue evidence="2">Muscle</tissue>
    </source>
</reference>
<feature type="region of interest" description="Disordered" evidence="1">
    <location>
        <begin position="79"/>
        <end position="101"/>
    </location>
</feature>
<feature type="compositionally biased region" description="Low complexity" evidence="1">
    <location>
        <begin position="20"/>
        <end position="36"/>
    </location>
</feature>
<accession>A0A7K4JMQ7</accession>
<keyword evidence="3" id="KW-1185">Reference proteome</keyword>